<keyword evidence="4" id="KW-1185">Reference proteome</keyword>
<organism evidence="3 4">
    <name type="scientific">Cephalotrichum gorgonifer</name>
    <dbReference type="NCBI Taxonomy" id="2041049"/>
    <lineage>
        <taxon>Eukaryota</taxon>
        <taxon>Fungi</taxon>
        <taxon>Dikarya</taxon>
        <taxon>Ascomycota</taxon>
        <taxon>Pezizomycotina</taxon>
        <taxon>Sordariomycetes</taxon>
        <taxon>Hypocreomycetidae</taxon>
        <taxon>Microascales</taxon>
        <taxon>Microascaceae</taxon>
        <taxon>Cephalotrichum</taxon>
    </lineage>
</organism>
<keyword evidence="1" id="KW-0175">Coiled coil</keyword>
<dbReference type="Proteomes" id="UP001187682">
    <property type="component" value="Unassembled WGS sequence"/>
</dbReference>
<evidence type="ECO:0000313" key="3">
    <source>
        <dbReference type="EMBL" id="SPN97220.1"/>
    </source>
</evidence>
<protein>
    <recommendedName>
        <fullName evidence="5">BZIP domain-containing protein</fullName>
    </recommendedName>
</protein>
<proteinExistence type="predicted"/>
<dbReference type="AlphaFoldDB" id="A0AAE8MPU0"/>
<feature type="region of interest" description="Disordered" evidence="2">
    <location>
        <begin position="343"/>
        <end position="368"/>
    </location>
</feature>
<evidence type="ECO:0000313" key="4">
    <source>
        <dbReference type="Proteomes" id="UP001187682"/>
    </source>
</evidence>
<dbReference type="PANTHER" id="PTHR40618">
    <property type="entry name" value="B-ZIP TRANSCRIPTION FACTOR (EUROFUNG)-RELATED"/>
    <property type="match status" value="1"/>
</dbReference>
<feature type="compositionally biased region" description="Low complexity" evidence="2">
    <location>
        <begin position="142"/>
        <end position="159"/>
    </location>
</feature>
<comment type="caution">
    <text evidence="3">The sequence shown here is derived from an EMBL/GenBank/DDBJ whole genome shotgun (WGS) entry which is preliminary data.</text>
</comment>
<evidence type="ECO:0000256" key="1">
    <source>
        <dbReference type="SAM" id="Coils"/>
    </source>
</evidence>
<evidence type="ECO:0000256" key="2">
    <source>
        <dbReference type="SAM" id="MobiDB-lite"/>
    </source>
</evidence>
<accession>A0AAE8MPU0</accession>
<dbReference type="PANTHER" id="PTHR40618:SF1">
    <property type="entry name" value="B-ZIP TRANSCRIPTION FACTOR (EUROFUNG)"/>
    <property type="match status" value="1"/>
</dbReference>
<dbReference type="EMBL" id="ONZQ02000001">
    <property type="protein sequence ID" value="SPN97220.1"/>
    <property type="molecule type" value="Genomic_DNA"/>
</dbReference>
<reference evidence="3" key="1">
    <citation type="submission" date="2018-03" db="EMBL/GenBank/DDBJ databases">
        <authorList>
            <person name="Guldener U."/>
        </authorList>
    </citation>
    <scope>NUCLEOTIDE SEQUENCE</scope>
</reference>
<feature type="compositionally biased region" description="Polar residues" evidence="2">
    <location>
        <begin position="359"/>
        <end position="368"/>
    </location>
</feature>
<sequence>MSRETSPRRRGRPKTTGASENAEELRREQIRSAQRAYRLRRDNRIRAMEEAHVELEARCELMKKTLLEIREEAERNMSCEPLAGMILRRTAQFFDGTSPERIASPSGERPTQAQALPGSEAQHERPRNAEQTFGYLVSDMHSPPSHTPSGSPSPRASSPSLPPSISPPTSYTHQETTFARRLHRKTLEHAYETFTSFSPSPQSVYRTFRLVPCFQDRAKMRPYFLGLLRSDAGQRLELYGLPFYCVGGAGKHYPRADGDVMNLRFPKRILGIGEAGGGEGYEERLRVMGYGGVWFDSYEVECYLRERGICPQANSSIVPVGQASPASLGEPGGIRPQIELPSARSENTEVALDRDHQSGSDVTDSPTTTTGRYFDVDDFLECICSTASILGRAPGFRKDCVDAAIRHALRRA</sequence>
<name>A0AAE8MPU0_9PEZI</name>
<feature type="coiled-coil region" evidence="1">
    <location>
        <begin position="45"/>
        <end position="72"/>
    </location>
</feature>
<dbReference type="CDD" id="cd14688">
    <property type="entry name" value="bZIP_YAP"/>
    <property type="match status" value="1"/>
</dbReference>
<feature type="region of interest" description="Disordered" evidence="2">
    <location>
        <begin position="1"/>
        <end position="28"/>
    </location>
</feature>
<evidence type="ECO:0008006" key="5">
    <source>
        <dbReference type="Google" id="ProtNLM"/>
    </source>
</evidence>
<gene>
    <name evidence="3" type="ORF">DNG_00734</name>
</gene>
<dbReference type="Gene3D" id="1.20.5.170">
    <property type="match status" value="1"/>
</dbReference>
<feature type="region of interest" description="Disordered" evidence="2">
    <location>
        <begin position="97"/>
        <end position="175"/>
    </location>
</feature>